<feature type="domain" description="DUF6484" evidence="1">
    <location>
        <begin position="3"/>
        <end position="64"/>
    </location>
</feature>
<proteinExistence type="predicted"/>
<dbReference type="InterPro" id="IPR045506">
    <property type="entry name" value="DUF6484"/>
</dbReference>
<dbReference type="EMBL" id="LRBG01000038">
    <property type="protein sequence ID" value="KXU83565.1"/>
    <property type="molecule type" value="Genomic_DNA"/>
</dbReference>
<name>A0A149PET0_9BURK</name>
<dbReference type="Pfam" id="PF20093">
    <property type="entry name" value="DUF6484"/>
    <property type="match status" value="1"/>
</dbReference>
<dbReference type="OrthoDB" id="3078443at2"/>
<evidence type="ECO:0000259" key="1">
    <source>
        <dbReference type="Pfam" id="PF20093"/>
    </source>
</evidence>
<accession>A0A149PET0</accession>
<comment type="caution">
    <text evidence="2">The sequence shown here is derived from an EMBL/GenBank/DDBJ whole genome shotgun (WGS) entry which is preliminary data.</text>
</comment>
<evidence type="ECO:0000313" key="3">
    <source>
        <dbReference type="Proteomes" id="UP000075613"/>
    </source>
</evidence>
<evidence type="ECO:0000313" key="2">
    <source>
        <dbReference type="EMBL" id="KXU83565.1"/>
    </source>
</evidence>
<reference evidence="2 3" key="1">
    <citation type="journal article" date="2015" name="Int. J. Syst. Evol. Microbiol.">
        <title>Burkholderia monticola sp. nov., isolated from mountain soil.</title>
        <authorList>
            <person name="Baek I."/>
            <person name="Seo B."/>
            <person name="Lee I."/>
            <person name="Yi H."/>
            <person name="Chun J."/>
        </authorList>
    </citation>
    <scope>NUCLEOTIDE SEQUENCE [LARGE SCALE GENOMIC DNA]</scope>
    <source>
        <strain evidence="2 3">JC2948</strain>
    </source>
</reference>
<dbReference type="Proteomes" id="UP000075613">
    <property type="component" value="Unassembled WGS sequence"/>
</dbReference>
<gene>
    <name evidence="2" type="ORF">CI15_29910</name>
</gene>
<keyword evidence="3" id="KW-1185">Reference proteome</keyword>
<sequence length="138" mass="14313">MVIGELLAIAEEGHTPLVRHAAQEGTAALAAQTLVDLHEPHIGCRVALMFEDADPQRPVIIGVLHEGGVAPSSTAVGNVEVDVDGERLIVSAREQLVLRCGSASITLTKAGKVLIKGTYVSSRSSGANRITGGSVQLN</sequence>
<dbReference type="STRING" id="1399968.CI15_29910"/>
<organism evidence="2 3">
    <name type="scientific">Paraburkholderia monticola</name>
    <dbReference type="NCBI Taxonomy" id="1399968"/>
    <lineage>
        <taxon>Bacteria</taxon>
        <taxon>Pseudomonadati</taxon>
        <taxon>Pseudomonadota</taxon>
        <taxon>Betaproteobacteria</taxon>
        <taxon>Burkholderiales</taxon>
        <taxon>Burkholderiaceae</taxon>
        <taxon>Paraburkholderia</taxon>
    </lineage>
</organism>
<dbReference type="AlphaFoldDB" id="A0A149PET0"/>
<protein>
    <recommendedName>
        <fullName evidence="1">DUF6484 domain-containing protein</fullName>
    </recommendedName>
</protein>